<dbReference type="KEGG" id="ssun:H9Q77_04955"/>
<evidence type="ECO:0000256" key="1">
    <source>
        <dbReference type="ARBA" id="ARBA00006068"/>
    </source>
</evidence>
<keyword evidence="3" id="KW-1133">Transmembrane helix</keyword>
<feature type="domain" description="Cell envelope-related transcriptional attenuator" evidence="4">
    <location>
        <begin position="163"/>
        <end position="324"/>
    </location>
</feature>
<dbReference type="Proteomes" id="UP000515981">
    <property type="component" value="Chromosome"/>
</dbReference>
<dbReference type="RefSeq" id="WP_249326693.1">
    <property type="nucleotide sequence ID" value="NZ_CP060633.1"/>
</dbReference>
<organism evidence="5 6">
    <name type="scientific">Simiaoa sunii</name>
    <dbReference type="NCBI Taxonomy" id="2763672"/>
    <lineage>
        <taxon>Bacteria</taxon>
        <taxon>Bacillati</taxon>
        <taxon>Bacillota</taxon>
        <taxon>Clostridia</taxon>
        <taxon>Lachnospirales</taxon>
        <taxon>Lachnospiraceae</taxon>
        <taxon>Simiaoa</taxon>
    </lineage>
</organism>
<sequence length="407" mass="45499">MKKEESRDNLIDIPLEDERDESQLTGRKAAEYNKQHVIRHRKRVRTKILCALGILLALLAILAVIAVILVNVWRTTGRASLLHHAQGNSIDAAQAMQEAANEKNSEASEAQEAEESYELQEGQIRYNGKTYQYKDNLMNILCLGIDSRDGIAKEKTPGKAGQADCVILAVLDDEAKTIQLINISRDSMVPVHVYATDGSYVEDRTEQLALQYAYGNGRDWSCQLMEQTVSELFYGVPIHGYCALSMNSIADLNDAVGGVTVTVPEDLAVMQPKLFTAGDTVTLKGELAYHFVHDRDYKSTDIASNNKRIARQKAYAVAFVNQLKQGMKEDMTLPVKLYQTAEKQMVTSIGLDQAVYLCTEYMNSSFDTDNIYTIAGEVTKGEEYAEFNVDDDALYQLILDVFYEEVN</sequence>
<keyword evidence="6" id="KW-1185">Reference proteome</keyword>
<dbReference type="EMBL" id="CP060633">
    <property type="protein sequence ID" value="QNM03460.1"/>
    <property type="molecule type" value="Genomic_DNA"/>
</dbReference>
<protein>
    <submittedName>
        <fullName evidence="5">LCP family protein</fullName>
    </submittedName>
</protein>
<accession>A0A7G9FY28</accession>
<dbReference type="Gene3D" id="3.40.630.190">
    <property type="entry name" value="LCP protein"/>
    <property type="match status" value="1"/>
</dbReference>
<evidence type="ECO:0000256" key="3">
    <source>
        <dbReference type="SAM" id="Phobius"/>
    </source>
</evidence>
<reference evidence="5 6" key="1">
    <citation type="submission" date="2020-08" db="EMBL/GenBank/DDBJ databases">
        <authorList>
            <person name="Liu C."/>
            <person name="Sun Q."/>
        </authorList>
    </citation>
    <scope>NUCLEOTIDE SEQUENCE [LARGE SCALE GENOMIC DNA]</scope>
    <source>
        <strain evidence="5 6">NSJ-8</strain>
    </source>
</reference>
<dbReference type="PANTHER" id="PTHR33392:SF6">
    <property type="entry name" value="POLYISOPRENYL-TEICHOIC ACID--PEPTIDOGLYCAN TEICHOIC ACID TRANSFERASE TAGU"/>
    <property type="match status" value="1"/>
</dbReference>
<evidence type="ECO:0000256" key="2">
    <source>
        <dbReference type="SAM" id="Coils"/>
    </source>
</evidence>
<keyword evidence="3" id="KW-0472">Membrane</keyword>
<proteinExistence type="inferred from homology"/>
<evidence type="ECO:0000313" key="5">
    <source>
        <dbReference type="EMBL" id="QNM03460.1"/>
    </source>
</evidence>
<dbReference type="InterPro" id="IPR050922">
    <property type="entry name" value="LytR/CpsA/Psr_CW_biosynth"/>
</dbReference>
<dbReference type="Pfam" id="PF03816">
    <property type="entry name" value="LytR_cpsA_psr"/>
    <property type="match status" value="1"/>
</dbReference>
<comment type="similarity">
    <text evidence="1">Belongs to the LytR/CpsA/Psr (LCP) family.</text>
</comment>
<keyword evidence="2" id="KW-0175">Coiled coil</keyword>
<evidence type="ECO:0000259" key="4">
    <source>
        <dbReference type="Pfam" id="PF03816"/>
    </source>
</evidence>
<dbReference type="AlphaFoldDB" id="A0A7G9FY28"/>
<keyword evidence="3" id="KW-0812">Transmembrane</keyword>
<feature type="coiled-coil region" evidence="2">
    <location>
        <begin position="90"/>
        <end position="120"/>
    </location>
</feature>
<dbReference type="PANTHER" id="PTHR33392">
    <property type="entry name" value="POLYISOPRENYL-TEICHOIC ACID--PEPTIDOGLYCAN TEICHOIC ACID TRANSFERASE TAGU"/>
    <property type="match status" value="1"/>
</dbReference>
<name>A0A7G9FY28_9FIRM</name>
<feature type="transmembrane region" description="Helical" evidence="3">
    <location>
        <begin position="48"/>
        <end position="73"/>
    </location>
</feature>
<evidence type="ECO:0000313" key="6">
    <source>
        <dbReference type="Proteomes" id="UP000515981"/>
    </source>
</evidence>
<gene>
    <name evidence="5" type="ORF">H9Q77_04955</name>
</gene>
<dbReference type="InterPro" id="IPR004474">
    <property type="entry name" value="LytR_CpsA_psr"/>
</dbReference>